<dbReference type="EMBL" id="JAAGMQ010001081">
    <property type="protein sequence ID" value="NEC38641.1"/>
    <property type="molecule type" value="Genomic_DNA"/>
</dbReference>
<dbReference type="RefSeq" id="WP_109030546.1">
    <property type="nucleotide sequence ID" value="NZ_BEWD01000004.1"/>
</dbReference>
<proteinExistence type="predicted"/>
<evidence type="ECO:0000256" key="1">
    <source>
        <dbReference type="SAM" id="MobiDB-lite"/>
    </source>
</evidence>
<reference evidence="2 3" key="1">
    <citation type="submission" date="2020-01" db="EMBL/GenBank/DDBJ databases">
        <title>Insect and environment-associated Actinomycetes.</title>
        <authorList>
            <person name="Currrie C."/>
            <person name="Chevrette M."/>
            <person name="Carlson C."/>
            <person name="Stubbendieck R."/>
            <person name="Wendt-Pienkowski E."/>
        </authorList>
    </citation>
    <scope>NUCLEOTIDE SEQUENCE [LARGE SCALE GENOMIC DNA]</scope>
    <source>
        <strain evidence="2 3">SID7739</strain>
    </source>
</reference>
<gene>
    <name evidence="2" type="ORF">G3I66_36545</name>
</gene>
<feature type="region of interest" description="Disordered" evidence="1">
    <location>
        <begin position="117"/>
        <end position="137"/>
    </location>
</feature>
<organism evidence="2 3">
    <name type="scientific">Streptomyces rubrogriseus</name>
    <dbReference type="NCBI Taxonomy" id="194673"/>
    <lineage>
        <taxon>Bacteria</taxon>
        <taxon>Bacillati</taxon>
        <taxon>Actinomycetota</taxon>
        <taxon>Actinomycetes</taxon>
        <taxon>Kitasatosporales</taxon>
        <taxon>Streptomycetaceae</taxon>
        <taxon>Streptomyces</taxon>
        <taxon>Streptomyces violaceoruber group</taxon>
    </lineage>
</organism>
<feature type="region of interest" description="Disordered" evidence="1">
    <location>
        <begin position="1"/>
        <end position="60"/>
    </location>
</feature>
<name>A0A6G3TRM3_9ACTN</name>
<sequence length="207" mass="21415">MPDPQNEPAPGGEGGGAVEDPDKGKEFGHLVPGMSVGWETPPSFNQDPSGGSGGESATEVADSGPILFDATTVRATETTLLAQGRNAVGNYETLRARVDTAVHSQFWALAKPKPAISSGSYGPTTPGGTGWSPTVQETNDNDARIVAEIGEEFAAHINPAMQKALALQANALALLGNYVALINSSGQSYSRLDRASRFPEPPGPVTS</sequence>
<accession>A0A6G3TRM3</accession>
<dbReference type="Proteomes" id="UP000475666">
    <property type="component" value="Unassembled WGS sequence"/>
</dbReference>
<dbReference type="AlphaFoldDB" id="A0A6G3TRM3"/>
<comment type="caution">
    <text evidence="2">The sequence shown here is derived from an EMBL/GenBank/DDBJ whole genome shotgun (WGS) entry which is preliminary data.</text>
</comment>
<protein>
    <submittedName>
        <fullName evidence="2">Uncharacterized protein</fullName>
    </submittedName>
</protein>
<evidence type="ECO:0000313" key="2">
    <source>
        <dbReference type="EMBL" id="NEC38641.1"/>
    </source>
</evidence>
<evidence type="ECO:0000313" key="3">
    <source>
        <dbReference type="Proteomes" id="UP000475666"/>
    </source>
</evidence>
<dbReference type="GeneID" id="96652344"/>